<dbReference type="SFLD" id="SFLDF00285">
    <property type="entry name" value="anaerobic_Ser-type_sulfatase-m"/>
    <property type="match status" value="1"/>
</dbReference>
<evidence type="ECO:0000259" key="8">
    <source>
        <dbReference type="PROSITE" id="PS51918"/>
    </source>
</evidence>
<evidence type="ECO:0000256" key="5">
    <source>
        <dbReference type="ARBA" id="ARBA00023004"/>
    </source>
</evidence>
<dbReference type="InterPro" id="IPR023885">
    <property type="entry name" value="4Fe4S-binding_SPASM_dom"/>
</dbReference>
<protein>
    <submittedName>
        <fullName evidence="9">Anaerobic sulfatase maturase</fullName>
    </submittedName>
</protein>
<dbReference type="InterPro" id="IPR034491">
    <property type="entry name" value="Anaerob_Ser_sulfatase-maturase"/>
</dbReference>
<dbReference type="SFLD" id="SFLDG01072">
    <property type="entry name" value="dehydrogenase_like"/>
    <property type="match status" value="1"/>
</dbReference>
<sequence length="436" mass="49793">MHTRPVTLYPLRQAAEAPQPAVQLAAQPQGMQHRFHAMVKPVGSSCNLDCTYCYYLHKEQLREQPPQARMTDDMLEQHIRQYIEAQTGEEVVFSWQGGEPTVLGLAFFHRVVALQARYRKPGQRVSNDLQTNGTLLDVQWARFLKQHNFLVGLSCDGPQRLHDRYRLTKGGTPTHDKVVAAARLLRQHAVPFNALCVVNRENARHPFDVYRFLTRELGARRLQFIPCVEPKAFRTVAPQHWEPGLLPLAGTAQARPGMPDSIVTDWSVDPDDWGHFLCKVWDDWYRRDYGKVHVDLFETAVAQSMGLPAQRCVTAQFCGKSMAVEHNGDVYPCDHYVYPEYRVGNIGQTHWGDMAYSARQQQFGFAKRDTLPDYCRQCPSLTLCWGECPKNRLVRAPSGEPNLNYLCAGLKAFFSHIQRDMPNIVRQVARRARPPA</sequence>
<dbReference type="Pfam" id="PF13186">
    <property type="entry name" value="SPASM"/>
    <property type="match status" value="1"/>
</dbReference>
<name>A0ABT2D7K6_9BURK</name>
<dbReference type="RefSeq" id="WP_258820196.1">
    <property type="nucleotide sequence ID" value="NZ_JANUHB010000001.1"/>
</dbReference>
<evidence type="ECO:0000256" key="1">
    <source>
        <dbReference type="ARBA" id="ARBA00001966"/>
    </source>
</evidence>
<evidence type="ECO:0000256" key="6">
    <source>
        <dbReference type="ARBA" id="ARBA00023014"/>
    </source>
</evidence>
<keyword evidence="2" id="KW-0004">4Fe-4S</keyword>
<evidence type="ECO:0000313" key="10">
    <source>
        <dbReference type="Proteomes" id="UP001206126"/>
    </source>
</evidence>
<evidence type="ECO:0000256" key="3">
    <source>
        <dbReference type="ARBA" id="ARBA00022691"/>
    </source>
</evidence>
<evidence type="ECO:0000256" key="2">
    <source>
        <dbReference type="ARBA" id="ARBA00022485"/>
    </source>
</evidence>
<dbReference type="InterPro" id="IPR047207">
    <property type="entry name" value="SPASM_anSME"/>
</dbReference>
<dbReference type="EMBL" id="JANUHB010000001">
    <property type="protein sequence ID" value="MCS0806403.1"/>
    <property type="molecule type" value="Genomic_DNA"/>
</dbReference>
<keyword evidence="4" id="KW-0479">Metal-binding</keyword>
<keyword evidence="5" id="KW-0408">Iron</keyword>
<evidence type="ECO:0000313" key="9">
    <source>
        <dbReference type="EMBL" id="MCS0806403.1"/>
    </source>
</evidence>
<organism evidence="9 10">
    <name type="scientific">Massilia agilis</name>
    <dbReference type="NCBI Taxonomy" id="1811226"/>
    <lineage>
        <taxon>Bacteria</taxon>
        <taxon>Pseudomonadati</taxon>
        <taxon>Pseudomonadota</taxon>
        <taxon>Betaproteobacteria</taxon>
        <taxon>Burkholderiales</taxon>
        <taxon>Oxalobacteraceae</taxon>
        <taxon>Telluria group</taxon>
        <taxon>Massilia</taxon>
    </lineage>
</organism>
<dbReference type="InterPro" id="IPR013785">
    <property type="entry name" value="Aldolase_TIM"/>
</dbReference>
<dbReference type="PROSITE" id="PS51918">
    <property type="entry name" value="RADICAL_SAM"/>
    <property type="match status" value="1"/>
</dbReference>
<dbReference type="InterPro" id="IPR058240">
    <property type="entry name" value="rSAM_sf"/>
</dbReference>
<feature type="domain" description="Radical SAM core" evidence="8">
    <location>
        <begin position="29"/>
        <end position="269"/>
    </location>
</feature>
<dbReference type="NCBIfam" id="TIGR04085">
    <property type="entry name" value="rSAM_more_4Fe4S"/>
    <property type="match status" value="1"/>
</dbReference>
<dbReference type="SFLD" id="SFLDS00029">
    <property type="entry name" value="Radical_SAM"/>
    <property type="match status" value="1"/>
</dbReference>
<proteinExistence type="inferred from homology"/>
<dbReference type="SFLD" id="SFLDG01384">
    <property type="entry name" value="thioether_bond_formation_requi"/>
    <property type="match status" value="1"/>
</dbReference>
<keyword evidence="6" id="KW-0411">Iron-sulfur</keyword>
<comment type="cofactor">
    <cofactor evidence="1">
        <name>[4Fe-4S] cluster</name>
        <dbReference type="ChEBI" id="CHEBI:49883"/>
    </cofactor>
</comment>
<comment type="similarity">
    <text evidence="7">Belongs to the radical SAM superfamily. Anaerobic sulfatase-maturating enzyme family.</text>
</comment>
<dbReference type="CDD" id="cd21120">
    <property type="entry name" value="SPASM_anSME"/>
    <property type="match status" value="1"/>
</dbReference>
<dbReference type="InterPro" id="IPR007197">
    <property type="entry name" value="rSAM"/>
</dbReference>
<keyword evidence="3" id="KW-0949">S-adenosyl-L-methionine</keyword>
<dbReference type="SUPFAM" id="SSF102114">
    <property type="entry name" value="Radical SAM enzymes"/>
    <property type="match status" value="1"/>
</dbReference>
<dbReference type="Proteomes" id="UP001206126">
    <property type="component" value="Unassembled WGS sequence"/>
</dbReference>
<comment type="caution">
    <text evidence="9">The sequence shown here is derived from an EMBL/GenBank/DDBJ whole genome shotgun (WGS) entry which is preliminary data.</text>
</comment>
<accession>A0ABT2D7K6</accession>
<dbReference type="Gene3D" id="3.20.20.70">
    <property type="entry name" value="Aldolase class I"/>
    <property type="match status" value="1"/>
</dbReference>
<dbReference type="CDD" id="cd01335">
    <property type="entry name" value="Radical_SAM"/>
    <property type="match status" value="1"/>
</dbReference>
<evidence type="ECO:0000256" key="4">
    <source>
        <dbReference type="ARBA" id="ARBA00022723"/>
    </source>
</evidence>
<reference evidence="9 10" key="1">
    <citation type="submission" date="2022-08" db="EMBL/GenBank/DDBJ databases">
        <title>Reclassification of Massilia species as members of the genera Telluria, Duganella, Pseudoduganella, Mokoshia gen. nov. and Zemynaea gen. nov. using orthogonal and non-orthogonal genome-based approaches.</title>
        <authorList>
            <person name="Bowman J.P."/>
        </authorList>
    </citation>
    <scope>NUCLEOTIDE SEQUENCE [LARGE SCALE GENOMIC DNA]</scope>
    <source>
        <strain evidence="9 10">JCM 31605</strain>
    </source>
</reference>
<dbReference type="NCBIfam" id="TIGR03942">
    <property type="entry name" value="sulfatase_rSAM"/>
    <property type="match status" value="1"/>
</dbReference>
<evidence type="ECO:0000256" key="7">
    <source>
        <dbReference type="ARBA" id="ARBA00023601"/>
    </source>
</evidence>
<dbReference type="PANTHER" id="PTHR43273">
    <property type="entry name" value="ANAEROBIC SULFATASE-MATURATING ENZYME HOMOLOG ASLB-RELATED"/>
    <property type="match status" value="1"/>
</dbReference>
<dbReference type="PANTHER" id="PTHR43273:SF3">
    <property type="entry name" value="ANAEROBIC SULFATASE-MATURATING ENZYME HOMOLOG ASLB-RELATED"/>
    <property type="match status" value="1"/>
</dbReference>
<gene>
    <name evidence="9" type="ORF">NX774_00495</name>
</gene>
<keyword evidence="10" id="KW-1185">Reference proteome</keyword>
<dbReference type="SFLD" id="SFLDG01386">
    <property type="entry name" value="main_SPASM_domain-containing"/>
    <property type="match status" value="1"/>
</dbReference>
<dbReference type="Pfam" id="PF04055">
    <property type="entry name" value="Radical_SAM"/>
    <property type="match status" value="1"/>
</dbReference>
<dbReference type="InterPro" id="IPR023867">
    <property type="entry name" value="Sulphatase_maturase_rSAM"/>
</dbReference>
<dbReference type="SFLD" id="SFLDG01067">
    <property type="entry name" value="SPASM/twitch_domain_containing"/>
    <property type="match status" value="1"/>
</dbReference>